<comment type="caution">
    <text evidence="12">The sequence shown here is derived from an EMBL/GenBank/DDBJ whole genome shotgun (WGS) entry which is preliminary data.</text>
</comment>
<keyword evidence="4 9" id="KW-0812">Transmembrane</keyword>
<accession>A0ABR0BF95</accession>
<name>A0ABR0BF95_PURLI</name>
<dbReference type="NCBIfam" id="TIGR01297">
    <property type="entry name" value="CDF"/>
    <property type="match status" value="1"/>
</dbReference>
<evidence type="ECO:0000256" key="4">
    <source>
        <dbReference type="ARBA" id="ARBA00022692"/>
    </source>
</evidence>
<organism evidence="12 13">
    <name type="scientific">Purpureocillium lilacinum</name>
    <name type="common">Paecilomyces lilacinus</name>
    <dbReference type="NCBI Taxonomy" id="33203"/>
    <lineage>
        <taxon>Eukaryota</taxon>
        <taxon>Fungi</taxon>
        <taxon>Dikarya</taxon>
        <taxon>Ascomycota</taxon>
        <taxon>Pezizomycotina</taxon>
        <taxon>Sordariomycetes</taxon>
        <taxon>Hypocreomycetidae</taxon>
        <taxon>Hypocreales</taxon>
        <taxon>Ophiocordycipitaceae</taxon>
        <taxon>Purpureocillium</taxon>
    </lineage>
</organism>
<dbReference type="PANTHER" id="PTHR45820:SF5">
    <property type="entry name" value="DIFFUSION FACILITATOR FAMILY METAL ION TRANSPORTER, PUTATIVE-RELATED"/>
    <property type="match status" value="1"/>
</dbReference>
<reference evidence="12 13" key="1">
    <citation type="journal article" date="2024" name="Microbiol. Resour. Announc.">
        <title>Genome annotations for the ascomycete fungi Trichoderma harzianum, Trichoderma aggressivum, and Purpureocillium lilacinum.</title>
        <authorList>
            <person name="Beijen E.P.W."/>
            <person name="Ohm R.A."/>
        </authorList>
    </citation>
    <scope>NUCLEOTIDE SEQUENCE [LARGE SCALE GENOMIC DNA]</scope>
    <source>
        <strain evidence="12 13">CBS 150709</strain>
    </source>
</reference>
<evidence type="ECO:0000256" key="9">
    <source>
        <dbReference type="SAM" id="Phobius"/>
    </source>
</evidence>
<feature type="transmembrane region" description="Helical" evidence="9">
    <location>
        <begin position="48"/>
        <end position="67"/>
    </location>
</feature>
<dbReference type="InterPro" id="IPR027470">
    <property type="entry name" value="Cation_efflux_CTD"/>
</dbReference>
<feature type="transmembrane region" description="Helical" evidence="9">
    <location>
        <begin position="153"/>
        <end position="174"/>
    </location>
</feature>
<feature type="transmembrane region" description="Helical" evidence="9">
    <location>
        <begin position="79"/>
        <end position="98"/>
    </location>
</feature>
<feature type="transmembrane region" description="Helical" evidence="9">
    <location>
        <begin position="225"/>
        <end position="247"/>
    </location>
</feature>
<protein>
    <submittedName>
        <fullName evidence="12">Uncharacterized protein</fullName>
    </submittedName>
</protein>
<feature type="transmembrane region" description="Helical" evidence="9">
    <location>
        <begin position="12"/>
        <end position="36"/>
    </location>
</feature>
<evidence type="ECO:0000259" key="10">
    <source>
        <dbReference type="Pfam" id="PF01545"/>
    </source>
</evidence>
<keyword evidence="5" id="KW-0862">Zinc</keyword>
<evidence type="ECO:0000256" key="6">
    <source>
        <dbReference type="ARBA" id="ARBA00022989"/>
    </source>
</evidence>
<dbReference type="SUPFAM" id="SSF161111">
    <property type="entry name" value="Cation efflux protein transmembrane domain-like"/>
    <property type="match status" value="1"/>
</dbReference>
<dbReference type="EMBL" id="JAWRVI010000155">
    <property type="protein sequence ID" value="KAK4073578.1"/>
    <property type="molecule type" value="Genomic_DNA"/>
</dbReference>
<keyword evidence="13" id="KW-1185">Reference proteome</keyword>
<keyword evidence="6 9" id="KW-1133">Transmembrane helix</keyword>
<feature type="transmembrane region" description="Helical" evidence="9">
    <location>
        <begin position="119"/>
        <end position="141"/>
    </location>
</feature>
<sequence>MNLLQLSKANRLAIIIGISFSFFCAEIAGQLTMVFAKPGRRCAANSRVVGFYTRSLALVADAFHYVRARWRPASRLAKLLIVLQLNDLIGFVVGFVAFKISERSESPKELSFGWQRANLLGAFFNGVFLLALGVSIFLQSIERFVSLEDVKNPKLVLIIGCIGLALNIISATLLHEHDEDVRTVVDGAEDGVQGRHATTHQEHHHENAPAEDKVRHDHDLGLMGVLLHVLGDAVNNIGVIIAASVIWKMTSPARFYADPAVSMAIALMIFFSSWPLVVVVLKAGTILLGSVPNGVDLDDVQQDLEKVHGVVSVHELHVWRLNQRKSIASAHIVVAETHYRNFQDVAKTLSECFHAYGIHSATLQPELATPIANETGNAESSSQQLRHRKSNNLTCKMNCGSSACQPLTCCG</sequence>
<comment type="similarity">
    <text evidence="2">Belongs to the cation diffusion facilitator (CDF) transporter (TC 2.A.4) family. SLC30A subfamily.</text>
</comment>
<dbReference type="Pfam" id="PF01545">
    <property type="entry name" value="Cation_efflux"/>
    <property type="match status" value="1"/>
</dbReference>
<evidence type="ECO:0000256" key="3">
    <source>
        <dbReference type="ARBA" id="ARBA00022448"/>
    </source>
</evidence>
<dbReference type="InterPro" id="IPR027469">
    <property type="entry name" value="Cation_efflux_TMD_sf"/>
</dbReference>
<evidence type="ECO:0000259" key="11">
    <source>
        <dbReference type="Pfam" id="PF16916"/>
    </source>
</evidence>
<evidence type="ECO:0000256" key="1">
    <source>
        <dbReference type="ARBA" id="ARBA00004141"/>
    </source>
</evidence>
<proteinExistence type="inferred from homology"/>
<feature type="region of interest" description="Disordered" evidence="8">
    <location>
        <begin position="193"/>
        <end position="213"/>
    </location>
</feature>
<feature type="domain" description="Cation efflux protein transmembrane" evidence="10">
    <location>
        <begin position="82"/>
        <end position="279"/>
    </location>
</feature>
<dbReference type="SUPFAM" id="SSF160240">
    <property type="entry name" value="Cation efflux protein cytoplasmic domain-like"/>
    <property type="match status" value="1"/>
</dbReference>
<feature type="domain" description="Cation efflux protein cytoplasmic" evidence="11">
    <location>
        <begin position="292"/>
        <end position="366"/>
    </location>
</feature>
<feature type="compositionally biased region" description="Basic and acidic residues" evidence="8">
    <location>
        <begin position="199"/>
        <end position="213"/>
    </location>
</feature>
<feature type="transmembrane region" description="Helical" evidence="9">
    <location>
        <begin position="259"/>
        <end position="281"/>
    </location>
</feature>
<dbReference type="InterPro" id="IPR036837">
    <property type="entry name" value="Cation_efflux_CTD_sf"/>
</dbReference>
<dbReference type="Proteomes" id="UP001287286">
    <property type="component" value="Unassembled WGS sequence"/>
</dbReference>
<gene>
    <name evidence="12" type="ORF">Purlil1_13002</name>
</gene>
<keyword evidence="7 9" id="KW-0472">Membrane</keyword>
<dbReference type="PANTHER" id="PTHR45820">
    <property type="entry name" value="FI23527P1"/>
    <property type="match status" value="1"/>
</dbReference>
<evidence type="ECO:0000256" key="2">
    <source>
        <dbReference type="ARBA" id="ARBA00008873"/>
    </source>
</evidence>
<dbReference type="InterPro" id="IPR058533">
    <property type="entry name" value="Cation_efflux_TM"/>
</dbReference>
<keyword evidence="3" id="KW-0813">Transport</keyword>
<evidence type="ECO:0000313" key="13">
    <source>
        <dbReference type="Proteomes" id="UP001287286"/>
    </source>
</evidence>
<evidence type="ECO:0000256" key="8">
    <source>
        <dbReference type="SAM" id="MobiDB-lite"/>
    </source>
</evidence>
<evidence type="ECO:0000313" key="12">
    <source>
        <dbReference type="EMBL" id="KAK4073578.1"/>
    </source>
</evidence>
<comment type="subcellular location">
    <subcellularLocation>
        <location evidence="1">Membrane</location>
        <topology evidence="1">Multi-pass membrane protein</topology>
    </subcellularLocation>
</comment>
<dbReference type="Gene3D" id="1.20.1510.10">
    <property type="entry name" value="Cation efflux protein transmembrane domain"/>
    <property type="match status" value="1"/>
</dbReference>
<dbReference type="InterPro" id="IPR002524">
    <property type="entry name" value="Cation_efflux"/>
</dbReference>
<evidence type="ECO:0000256" key="7">
    <source>
        <dbReference type="ARBA" id="ARBA00023136"/>
    </source>
</evidence>
<evidence type="ECO:0000256" key="5">
    <source>
        <dbReference type="ARBA" id="ARBA00022833"/>
    </source>
</evidence>
<dbReference type="Pfam" id="PF16916">
    <property type="entry name" value="ZT_dimer"/>
    <property type="match status" value="1"/>
</dbReference>